<evidence type="ECO:0000313" key="13">
    <source>
        <dbReference type="EMBL" id="CAH1274194.1"/>
    </source>
</evidence>
<comment type="catalytic activity">
    <reaction evidence="10">
        <text>a 1-O-alkyl-2-acetyl-sn-glycero-3-phosphocholine + H2O = a 1-O-alkyl-sn-glycero-3-phosphocholine + acetate + H(+)</text>
        <dbReference type="Rhea" id="RHEA:17777"/>
        <dbReference type="ChEBI" id="CHEBI:15377"/>
        <dbReference type="ChEBI" id="CHEBI:15378"/>
        <dbReference type="ChEBI" id="CHEBI:30089"/>
        <dbReference type="ChEBI" id="CHEBI:30909"/>
        <dbReference type="ChEBI" id="CHEBI:36707"/>
        <dbReference type="EC" id="3.1.1.47"/>
    </reaction>
    <physiologicalReaction direction="left-to-right" evidence="10">
        <dbReference type="Rhea" id="RHEA:17778"/>
    </physiologicalReaction>
</comment>
<dbReference type="FunFam" id="2.60.120.200:FF:000182">
    <property type="entry name" value="MAM and LDL-receptor class A domain-containing protein 1"/>
    <property type="match status" value="3"/>
</dbReference>
<dbReference type="CDD" id="cd06263">
    <property type="entry name" value="MAM"/>
    <property type="match status" value="4"/>
</dbReference>
<accession>A0A8K0AGM9</accession>
<dbReference type="PANTHER" id="PTHR23282">
    <property type="entry name" value="APICAL ENDOSOMAL GLYCOPROTEIN PRECURSOR"/>
    <property type="match status" value="1"/>
</dbReference>
<feature type="region of interest" description="Disordered" evidence="11">
    <location>
        <begin position="712"/>
        <end position="770"/>
    </location>
</feature>
<evidence type="ECO:0000256" key="2">
    <source>
        <dbReference type="ARBA" id="ARBA00022737"/>
    </source>
</evidence>
<feature type="compositionally biased region" description="Low complexity" evidence="11">
    <location>
        <begin position="199"/>
        <end position="210"/>
    </location>
</feature>
<evidence type="ECO:0000256" key="3">
    <source>
        <dbReference type="ARBA" id="ARBA00022801"/>
    </source>
</evidence>
<dbReference type="OrthoDB" id="412155at2759"/>
<evidence type="ECO:0000256" key="6">
    <source>
        <dbReference type="ARBA" id="ARBA00024673"/>
    </source>
</evidence>
<keyword evidence="2" id="KW-0677">Repeat</keyword>
<dbReference type="CDD" id="cd01838">
    <property type="entry name" value="Isoamyl_acetate_hydrolase_like"/>
    <property type="match status" value="1"/>
</dbReference>
<evidence type="ECO:0000256" key="7">
    <source>
        <dbReference type="ARBA" id="ARBA00025755"/>
    </source>
</evidence>
<dbReference type="InterPro" id="IPR013830">
    <property type="entry name" value="SGNH_hydro"/>
</dbReference>
<feature type="region of interest" description="Disordered" evidence="11">
    <location>
        <begin position="196"/>
        <end position="216"/>
    </location>
</feature>
<feature type="domain" description="MAM" evidence="12">
    <location>
        <begin position="556"/>
        <end position="714"/>
    </location>
</feature>
<feature type="compositionally biased region" description="Polar residues" evidence="11">
    <location>
        <begin position="754"/>
        <end position="770"/>
    </location>
</feature>
<dbReference type="EC" id="3.1.1.47" evidence="1"/>
<organism evidence="13 14">
    <name type="scientific">Branchiostoma lanceolatum</name>
    <name type="common">Common lancelet</name>
    <name type="synonym">Amphioxus lanceolatum</name>
    <dbReference type="NCBI Taxonomy" id="7740"/>
    <lineage>
        <taxon>Eukaryota</taxon>
        <taxon>Metazoa</taxon>
        <taxon>Chordata</taxon>
        <taxon>Cephalochordata</taxon>
        <taxon>Leptocardii</taxon>
        <taxon>Amphioxiformes</taxon>
        <taxon>Branchiostomatidae</taxon>
        <taxon>Branchiostoma</taxon>
    </lineage>
</organism>
<protein>
    <recommendedName>
        <fullName evidence="8">Isoamyl acetate-hydrolyzing esterase 1 homolog</fullName>
        <ecNumber evidence="1">3.1.1.47</ecNumber>
    </recommendedName>
</protein>
<evidence type="ECO:0000313" key="14">
    <source>
        <dbReference type="Proteomes" id="UP000838412"/>
    </source>
</evidence>
<keyword evidence="4" id="KW-1015">Disulfide bond</keyword>
<dbReference type="InterPro" id="IPR051560">
    <property type="entry name" value="MAM_domain-containing"/>
</dbReference>
<evidence type="ECO:0000256" key="5">
    <source>
        <dbReference type="ARBA" id="ARBA00023721"/>
    </source>
</evidence>
<comment type="catalytic activity">
    <reaction evidence="9">
        <text>1-O-hexadecyl-2-acetyl-sn-glycero-3-phosphate + H2O = 1-O-hexadecyl-sn-glycero-3-phosphate + acetate + H(+)</text>
        <dbReference type="Rhea" id="RHEA:41704"/>
        <dbReference type="ChEBI" id="CHEBI:15377"/>
        <dbReference type="ChEBI" id="CHEBI:15378"/>
        <dbReference type="ChEBI" id="CHEBI:30089"/>
        <dbReference type="ChEBI" id="CHEBI:77580"/>
        <dbReference type="ChEBI" id="CHEBI:78385"/>
    </reaction>
    <physiologicalReaction direction="left-to-right" evidence="9">
        <dbReference type="Rhea" id="RHEA:41705"/>
    </physiologicalReaction>
</comment>
<dbReference type="PROSITE" id="PS50060">
    <property type="entry name" value="MAM_2"/>
    <property type="match status" value="4"/>
</dbReference>
<dbReference type="InterPro" id="IPR000998">
    <property type="entry name" value="MAM_dom"/>
</dbReference>
<dbReference type="InterPro" id="IPR036514">
    <property type="entry name" value="SGNH_hydro_sf"/>
</dbReference>
<evidence type="ECO:0000256" key="11">
    <source>
        <dbReference type="SAM" id="MobiDB-lite"/>
    </source>
</evidence>
<dbReference type="SUPFAM" id="SSF49899">
    <property type="entry name" value="Concanavalin A-like lectins/glucanases"/>
    <property type="match status" value="4"/>
</dbReference>
<dbReference type="SMART" id="SM00137">
    <property type="entry name" value="MAM"/>
    <property type="match status" value="4"/>
</dbReference>
<comment type="function">
    <text evidence="6">Probable lipase.</text>
</comment>
<keyword evidence="3" id="KW-0378">Hydrolase</keyword>
<dbReference type="PANTHER" id="PTHR23282:SF148">
    <property type="entry name" value="MAM DOMAIN-CONTAINING PROTEIN"/>
    <property type="match status" value="1"/>
</dbReference>
<dbReference type="EMBL" id="OV696694">
    <property type="protein sequence ID" value="CAH1274194.1"/>
    <property type="molecule type" value="Genomic_DNA"/>
</dbReference>
<proteinExistence type="inferred from homology"/>
<comment type="similarity">
    <text evidence="7">Belongs to the 'GDSL' lipolytic enzyme family. IAH1 subfamily.</text>
</comment>
<dbReference type="InterPro" id="IPR013320">
    <property type="entry name" value="ConA-like_dom_sf"/>
</dbReference>
<dbReference type="Pfam" id="PF00629">
    <property type="entry name" value="MAM"/>
    <property type="match status" value="4"/>
</dbReference>
<comment type="catalytic activity">
    <reaction evidence="5">
        <text>1-O-hexadecyl-2-acetyl-sn-glycero-3-phosphocholine + H2O = 1-O-hexadecyl-sn-glycero-3-phosphocholine + acetate + H(+)</text>
        <dbReference type="Rhea" id="RHEA:40479"/>
        <dbReference type="ChEBI" id="CHEBI:15377"/>
        <dbReference type="ChEBI" id="CHEBI:15378"/>
        <dbReference type="ChEBI" id="CHEBI:30089"/>
        <dbReference type="ChEBI" id="CHEBI:44811"/>
        <dbReference type="ChEBI" id="CHEBI:64496"/>
    </reaction>
    <physiologicalReaction direction="left-to-right" evidence="5">
        <dbReference type="Rhea" id="RHEA:40480"/>
    </physiologicalReaction>
</comment>
<dbReference type="PRINTS" id="PR00020">
    <property type="entry name" value="MAMDOMAIN"/>
</dbReference>
<feature type="region of interest" description="Disordered" evidence="11">
    <location>
        <begin position="794"/>
        <end position="831"/>
    </location>
</feature>
<feature type="domain" description="MAM" evidence="12">
    <location>
        <begin position="14"/>
        <end position="173"/>
    </location>
</feature>
<dbReference type="SUPFAM" id="SSF52266">
    <property type="entry name" value="SGNH hydrolase"/>
    <property type="match status" value="1"/>
</dbReference>
<keyword evidence="14" id="KW-1185">Reference proteome</keyword>
<dbReference type="FunFam" id="3.40.50.1110:FF:000002">
    <property type="entry name" value="isoamyl acetate-hydrolyzing esterase 1 homolog"/>
    <property type="match status" value="1"/>
</dbReference>
<dbReference type="GO" id="GO:0016020">
    <property type="term" value="C:membrane"/>
    <property type="evidence" value="ECO:0007669"/>
    <property type="project" value="InterPro"/>
</dbReference>
<dbReference type="Gene3D" id="2.60.120.200">
    <property type="match status" value="4"/>
</dbReference>
<dbReference type="Gene3D" id="3.40.50.1110">
    <property type="entry name" value="SGNH hydrolase"/>
    <property type="match status" value="1"/>
</dbReference>
<dbReference type="Proteomes" id="UP000838412">
    <property type="component" value="Chromosome 9"/>
</dbReference>
<evidence type="ECO:0000256" key="4">
    <source>
        <dbReference type="ARBA" id="ARBA00023157"/>
    </source>
</evidence>
<evidence type="ECO:0000256" key="10">
    <source>
        <dbReference type="ARBA" id="ARBA00048078"/>
    </source>
</evidence>
<feature type="domain" description="MAM" evidence="12">
    <location>
        <begin position="397"/>
        <end position="555"/>
    </location>
</feature>
<sequence length="1147" mass="124721">MLPQANAINRYAPGYCNFDTDVCGYQQDNADNFDWTRQQGTTVTENTGPSSDHTTGTGYYMYIETSSPRQPGDVARLISPSLPTNTRCLEFWYHMYGDSTEELNVYLRPTGSSLPDLLTWSKTGDKGDVWQRARVHLEEGSDFNVVFEGVRGNYFRGDIAIDDVSFRTTPCGGDCDFDTTVCGYQQDRRDIFDWTRQQGSTGTSNTGPSSDHTDGLGSYMYIETSSPRVPGDMARLISPTLSSDTRCLEFWYHMYGDSTRELNVYQRSPDSTHPGSPIWSLAGDQGDAWHSATVGLMAGSNFQIVFEGRRGYGSNGDIAIDDISIKATQCDANTTATTPSTTTLKATTPHIKTSEATTKAETTTFSIADVTTVATIPPATTPLGVDTTMYHVLKGGGDCSFDADVCDYQQDSTDDFDWARHYGTSPTSNTGPSSDHTGNGFYIYIETSSPQQQGDVARLISPALSDNSRCLEFWYHMYGSHAEELRVYLRPAGSNQLGTPIWSLTGGQGDVWDQARLDLAAVSNFNVVFEGVRGSGIYGDIAIDDVSFRSTPCGNGDCDFDTGLCGYQQSNTDDFDWTRIQGSTGTAGTGPSSDHTTGSGYYMYIEVSNKPTGAAARLISPNLSNNIKCLEFWYHMYGDSTEELNVYQRSTGSAELGTPIWSLTGDQGDVWQQATVNLVADRNFYIVFEGLRGTSYRGDVAIDDVSFRTTPCDGVTEATATTTPGTTAPTTTSPNIETTKKTTATNTATPLATSPQDQSTDGSSTNLEPSTTHISVTTYIATQENTTVVAATSEATTTTAEPTASSDTAVATVTTNPPTTTPTGLKTTWSEPSTTHINATAYITTQESTTVGAATSEATTIAETTASPAVATVATNPPTTTPSVSTERDIPAFPLKTKMAASAEENSEDLQTWPKFVLFGDSITQLAFSDGGWGSSLQHVLQRKCDVVCRGLSGYTTAWGKLVLPQIINKHNAEDIVLVTIFFGANDASLKEMSPKHVPLDVYKTNLTDMLEYLQQLGLGSDQVILITPPALDEQAWLKHCQEMGSSINRLNEVTGQYAKACWDVATERKMTCVDLWTAMQKEKDWQRFLDDGLHLSKEGSQFLAQYLVPLAQEGTNHLPIIFPLSEDVDPYKPEEALLNRNPTKDD</sequence>
<dbReference type="AlphaFoldDB" id="A0A8K0AGM9"/>
<evidence type="ECO:0000256" key="9">
    <source>
        <dbReference type="ARBA" id="ARBA00035804"/>
    </source>
</evidence>
<reference evidence="13" key="1">
    <citation type="submission" date="2022-01" db="EMBL/GenBank/DDBJ databases">
        <authorList>
            <person name="Braso-Vives M."/>
        </authorList>
    </citation>
    <scope>NUCLEOTIDE SEQUENCE</scope>
</reference>
<feature type="compositionally biased region" description="Low complexity" evidence="11">
    <location>
        <begin position="716"/>
        <end position="753"/>
    </location>
</feature>
<evidence type="ECO:0000256" key="8">
    <source>
        <dbReference type="ARBA" id="ARBA00026152"/>
    </source>
</evidence>
<feature type="compositionally biased region" description="Low complexity" evidence="11">
    <location>
        <begin position="794"/>
        <end position="828"/>
    </location>
</feature>
<evidence type="ECO:0000259" key="12">
    <source>
        <dbReference type="PROSITE" id="PS50060"/>
    </source>
</evidence>
<evidence type="ECO:0000256" key="1">
    <source>
        <dbReference type="ARBA" id="ARBA00013201"/>
    </source>
</evidence>
<gene>
    <name evidence="13" type="primary">MALRD1</name>
    <name evidence="13" type="ORF">BLAG_LOCUS25302</name>
</gene>
<name>A0A8K0AGM9_BRALA</name>
<dbReference type="GO" id="GO:0016788">
    <property type="term" value="F:hydrolase activity, acting on ester bonds"/>
    <property type="evidence" value="ECO:0007669"/>
    <property type="project" value="InterPro"/>
</dbReference>
<dbReference type="Pfam" id="PF13472">
    <property type="entry name" value="Lipase_GDSL_2"/>
    <property type="match status" value="1"/>
</dbReference>
<feature type="domain" description="MAM" evidence="12">
    <location>
        <begin position="173"/>
        <end position="332"/>
    </location>
</feature>